<keyword evidence="1" id="KW-0472">Membrane</keyword>
<dbReference type="GO" id="GO:0005886">
    <property type="term" value="C:plasma membrane"/>
    <property type="evidence" value="ECO:0007669"/>
    <property type="project" value="UniProtKB-SubCell"/>
</dbReference>
<dbReference type="OrthoDB" id="185815at2"/>
<evidence type="ECO:0000313" key="3">
    <source>
        <dbReference type="Proteomes" id="UP000198415"/>
    </source>
</evidence>
<evidence type="ECO:0000313" key="2">
    <source>
        <dbReference type="EMBL" id="SNS26538.1"/>
    </source>
</evidence>
<accession>A0A239D3C7</accession>
<protein>
    <submittedName>
        <fullName evidence="2">ABC-type transport system involved in multi-copper enzyme maturation, permease component</fullName>
    </submittedName>
</protein>
<keyword evidence="1" id="KW-1133">Transmembrane helix</keyword>
<feature type="transmembrane region" description="Helical" evidence="1">
    <location>
        <begin position="280"/>
        <end position="300"/>
    </location>
</feature>
<feature type="transmembrane region" description="Helical" evidence="1">
    <location>
        <begin position="398"/>
        <end position="418"/>
    </location>
</feature>
<dbReference type="Gene3D" id="2.60.120.200">
    <property type="match status" value="1"/>
</dbReference>
<sequence length="487" mass="50169">MSILRAEWTKFWTVRGWVLGTVAVAGLIMVFGLAPGMSGSCGKHGPASECKPLIGPAGVEVKDGFTFVHQPLSGDGSVTVRVASLTGEIFAGPGASRPGLAPWAKAGLMVKSGTTPGSTYAAIMVTGSHGVRMQWDFTHDKAGPSGSGPQWLRLSRAGQTVTAAASPDGSAWTEVGSTQLTGLPVTAEVGLFVTSPQYSTEFHEGLLNGSQGGPSLATGTFEQLTAEQGWSGTAWHTDWIGGKPDWSETPETEQEGSAFRVAGSGDVGPTGAGVSATQTLVGTFTALIAAVVLGAVFMSTEYRRGLIRMTLAAGPRRLHVLAAKAAVVGGVTFVCGVVAAAVVVVFGQRVLRANGVALLHTTTLTEVRLMVGTGALLAFSAVLALGLGALLRRSVTAVTVAIVTIVLPYLLAVTVLPVEAARGLLRFTPAAAFALQQAVKQYPQVDDLYAPAVGYFPLSPWAGLAVLAGWTVLVLGAAAVLLRRRDV</sequence>
<keyword evidence="1" id="KW-0812">Transmembrane</keyword>
<dbReference type="AlphaFoldDB" id="A0A239D3C7"/>
<proteinExistence type="predicted"/>
<reference evidence="2 3" key="1">
    <citation type="submission" date="2017-06" db="EMBL/GenBank/DDBJ databases">
        <authorList>
            <person name="Kim H.J."/>
            <person name="Triplett B.A."/>
        </authorList>
    </citation>
    <scope>NUCLEOTIDE SEQUENCE [LARGE SCALE GENOMIC DNA]</scope>
    <source>
        <strain evidence="2 3">DSM 43151</strain>
    </source>
</reference>
<dbReference type="EMBL" id="FZNR01000012">
    <property type="protein sequence ID" value="SNS26538.1"/>
    <property type="molecule type" value="Genomic_DNA"/>
</dbReference>
<gene>
    <name evidence="2" type="ORF">SAMN06264365_112228</name>
</gene>
<keyword evidence="3" id="KW-1185">Reference proteome</keyword>
<organism evidence="2 3">
    <name type="scientific">Actinoplanes regularis</name>
    <dbReference type="NCBI Taxonomy" id="52697"/>
    <lineage>
        <taxon>Bacteria</taxon>
        <taxon>Bacillati</taxon>
        <taxon>Actinomycetota</taxon>
        <taxon>Actinomycetes</taxon>
        <taxon>Micromonosporales</taxon>
        <taxon>Micromonosporaceae</taxon>
        <taxon>Actinoplanes</taxon>
    </lineage>
</organism>
<name>A0A239D3C7_9ACTN</name>
<feature type="transmembrane region" description="Helical" evidence="1">
    <location>
        <begin position="461"/>
        <end position="482"/>
    </location>
</feature>
<dbReference type="Proteomes" id="UP000198415">
    <property type="component" value="Unassembled WGS sequence"/>
</dbReference>
<evidence type="ECO:0000256" key="1">
    <source>
        <dbReference type="SAM" id="Phobius"/>
    </source>
</evidence>
<dbReference type="RefSeq" id="WP_089296299.1">
    <property type="nucleotide sequence ID" value="NZ_BOMU01000063.1"/>
</dbReference>
<dbReference type="Pfam" id="PF12679">
    <property type="entry name" value="ABC2_membrane_2"/>
    <property type="match status" value="1"/>
</dbReference>
<feature type="transmembrane region" description="Helical" evidence="1">
    <location>
        <begin position="12"/>
        <end position="34"/>
    </location>
</feature>
<dbReference type="GO" id="GO:0140359">
    <property type="term" value="F:ABC-type transporter activity"/>
    <property type="evidence" value="ECO:0007669"/>
    <property type="project" value="InterPro"/>
</dbReference>
<feature type="transmembrane region" description="Helical" evidence="1">
    <location>
        <begin position="321"/>
        <end position="347"/>
    </location>
</feature>
<feature type="transmembrane region" description="Helical" evidence="1">
    <location>
        <begin position="367"/>
        <end position="391"/>
    </location>
</feature>